<sequence length="125" mass="12840">MFMAFRHWGSLEAAVKHVGSGMEEIGSVVASKALGRGYLMVPSVGMLGLVMLFLDLGCGDSVAVFGLGYGLVSGLGLVCSDDEGVGPLSIGVWCMGEAVGVLWACLGAVLLLESPVKFKGCIKEG</sequence>
<gene>
    <name evidence="2" type="ORF">FSB_LOCUS43103</name>
</gene>
<name>A0A2N9HU76_FAGSY</name>
<proteinExistence type="predicted"/>
<keyword evidence="1" id="KW-0472">Membrane</keyword>
<evidence type="ECO:0000256" key="1">
    <source>
        <dbReference type="SAM" id="Phobius"/>
    </source>
</evidence>
<protein>
    <submittedName>
        <fullName evidence="2">Uncharacterized protein</fullName>
    </submittedName>
</protein>
<keyword evidence="1" id="KW-0812">Transmembrane</keyword>
<evidence type="ECO:0000313" key="2">
    <source>
        <dbReference type="EMBL" id="SPD15221.1"/>
    </source>
</evidence>
<feature type="transmembrane region" description="Helical" evidence="1">
    <location>
        <begin position="90"/>
        <end position="112"/>
    </location>
</feature>
<feature type="transmembrane region" description="Helical" evidence="1">
    <location>
        <begin position="37"/>
        <end position="54"/>
    </location>
</feature>
<dbReference type="AlphaFoldDB" id="A0A2N9HU76"/>
<dbReference type="EMBL" id="OIVN01004059">
    <property type="protein sequence ID" value="SPD15221.1"/>
    <property type="molecule type" value="Genomic_DNA"/>
</dbReference>
<accession>A0A2N9HU76</accession>
<feature type="transmembrane region" description="Helical" evidence="1">
    <location>
        <begin position="61"/>
        <end position="78"/>
    </location>
</feature>
<keyword evidence="1" id="KW-1133">Transmembrane helix</keyword>
<organism evidence="2">
    <name type="scientific">Fagus sylvatica</name>
    <name type="common">Beechnut</name>
    <dbReference type="NCBI Taxonomy" id="28930"/>
    <lineage>
        <taxon>Eukaryota</taxon>
        <taxon>Viridiplantae</taxon>
        <taxon>Streptophyta</taxon>
        <taxon>Embryophyta</taxon>
        <taxon>Tracheophyta</taxon>
        <taxon>Spermatophyta</taxon>
        <taxon>Magnoliopsida</taxon>
        <taxon>eudicotyledons</taxon>
        <taxon>Gunneridae</taxon>
        <taxon>Pentapetalae</taxon>
        <taxon>rosids</taxon>
        <taxon>fabids</taxon>
        <taxon>Fagales</taxon>
        <taxon>Fagaceae</taxon>
        <taxon>Fagus</taxon>
    </lineage>
</organism>
<reference evidence="2" key="1">
    <citation type="submission" date="2018-02" db="EMBL/GenBank/DDBJ databases">
        <authorList>
            <person name="Cohen D.B."/>
            <person name="Kent A.D."/>
        </authorList>
    </citation>
    <scope>NUCLEOTIDE SEQUENCE</scope>
</reference>